<feature type="non-terminal residue" evidence="2">
    <location>
        <position position="1"/>
    </location>
</feature>
<name>A0A836JAR6_9HYME</name>
<gene>
    <name evidence="2" type="ORF">G6Z78_0006007</name>
</gene>
<feature type="non-terminal residue" evidence="2">
    <location>
        <position position="230"/>
    </location>
</feature>
<evidence type="ECO:0000256" key="1">
    <source>
        <dbReference type="SAM" id="MobiDB-lite"/>
    </source>
</evidence>
<accession>A0A836JAR6</accession>
<feature type="region of interest" description="Disordered" evidence="1">
    <location>
        <begin position="36"/>
        <end position="73"/>
    </location>
</feature>
<dbReference type="AlphaFoldDB" id="A0A836JAR6"/>
<proteinExistence type="predicted"/>
<feature type="compositionally biased region" description="Basic and acidic residues" evidence="1">
    <location>
        <begin position="36"/>
        <end position="59"/>
    </location>
</feature>
<protein>
    <submittedName>
        <fullName evidence="2">MOS1T transposase</fullName>
    </submittedName>
</protein>
<evidence type="ECO:0000313" key="2">
    <source>
        <dbReference type="EMBL" id="KAG5313563.1"/>
    </source>
</evidence>
<organism evidence="2 3">
    <name type="scientific">Pseudoatta argentina</name>
    <dbReference type="NCBI Taxonomy" id="621737"/>
    <lineage>
        <taxon>Eukaryota</taxon>
        <taxon>Metazoa</taxon>
        <taxon>Ecdysozoa</taxon>
        <taxon>Arthropoda</taxon>
        <taxon>Hexapoda</taxon>
        <taxon>Insecta</taxon>
        <taxon>Pterygota</taxon>
        <taxon>Neoptera</taxon>
        <taxon>Endopterygota</taxon>
        <taxon>Hymenoptera</taxon>
        <taxon>Apocrita</taxon>
        <taxon>Aculeata</taxon>
        <taxon>Formicoidea</taxon>
        <taxon>Formicidae</taxon>
        <taxon>Myrmicinae</taxon>
        <taxon>Pseudoatta</taxon>
    </lineage>
</organism>
<dbReference type="Proteomes" id="UP000668214">
    <property type="component" value="Unassembled WGS sequence"/>
</dbReference>
<keyword evidence="3" id="KW-1185">Reference proteome</keyword>
<reference evidence="2" key="1">
    <citation type="submission" date="2020-02" db="EMBL/GenBank/DDBJ databases">
        <title>Relaxed selection underlies rapid genomic changes in the transitions from sociality to social parasitism in ants.</title>
        <authorList>
            <person name="Bi X."/>
        </authorList>
    </citation>
    <scope>NUCLEOTIDE SEQUENCE</scope>
    <source>
        <strain evidence="2">BGI-DK2014c</strain>
        <tissue evidence="2">Whole body</tissue>
    </source>
</reference>
<sequence length="230" mass="26029">ICRDWFRRFKNNDFQLEDKERSGAPKKFQDKELEQLLDEKRHGITQEAGTQEHENEGPRNNESPGYPALGPPCEPEISCSGAHRVRLVSAISTGEKMIAIAGWGGGGGSYHERRVRYQLRNGPVRDFTTALIIISNKYLRGTRAYIGILRWVRGIDELISRFESRLVPATSLVSRSYAQHMSANETSRAIAYQRSDTFDLLKPLAGNNCNPVLNNLQQLRDTAEETKLKI</sequence>
<comment type="caution">
    <text evidence="2">The sequence shown here is derived from an EMBL/GenBank/DDBJ whole genome shotgun (WGS) entry which is preliminary data.</text>
</comment>
<evidence type="ECO:0000313" key="3">
    <source>
        <dbReference type="Proteomes" id="UP000668214"/>
    </source>
</evidence>
<dbReference type="EMBL" id="JAANIA010002525">
    <property type="protein sequence ID" value="KAG5313563.1"/>
    <property type="molecule type" value="Genomic_DNA"/>
</dbReference>